<keyword evidence="4" id="KW-1185">Reference proteome</keyword>
<evidence type="ECO:0000256" key="1">
    <source>
        <dbReference type="SAM" id="MobiDB-lite"/>
    </source>
</evidence>
<evidence type="ECO:0000313" key="4">
    <source>
        <dbReference type="Proteomes" id="UP001205185"/>
    </source>
</evidence>
<gene>
    <name evidence="3" type="ORF">LV75_001094</name>
</gene>
<organism evidence="3 4">
    <name type="scientific">Actinokineospora diospyrosa</name>
    <dbReference type="NCBI Taxonomy" id="103728"/>
    <lineage>
        <taxon>Bacteria</taxon>
        <taxon>Bacillati</taxon>
        <taxon>Actinomycetota</taxon>
        <taxon>Actinomycetes</taxon>
        <taxon>Pseudonocardiales</taxon>
        <taxon>Pseudonocardiaceae</taxon>
        <taxon>Actinokineospora</taxon>
    </lineage>
</organism>
<feature type="region of interest" description="Disordered" evidence="1">
    <location>
        <begin position="118"/>
        <end position="137"/>
    </location>
</feature>
<proteinExistence type="predicted"/>
<comment type="caution">
    <text evidence="3">The sequence shown here is derived from an EMBL/GenBank/DDBJ whole genome shotgun (WGS) entry which is preliminary data.</text>
</comment>
<dbReference type="Proteomes" id="UP001205185">
    <property type="component" value="Unassembled WGS sequence"/>
</dbReference>
<feature type="signal peptide" evidence="2">
    <location>
        <begin position="1"/>
        <end position="21"/>
    </location>
</feature>
<keyword evidence="2" id="KW-0732">Signal</keyword>
<accession>A0ABT1I7K9</accession>
<evidence type="ECO:0000256" key="2">
    <source>
        <dbReference type="SAM" id="SignalP"/>
    </source>
</evidence>
<sequence length="137" mass="14394">MRFALGAAVLALLLAVSGCQADEPDPVAAQDKVVTDYLAALTSGEVERVRSLAVRGSDDPAEAERRVEAFGGPVSDVRITWRRGEFPDVAVATITATRSGQPVTDRVTVSKDGDRWGIVLGATNPVKPPANTGTPPR</sequence>
<dbReference type="PROSITE" id="PS51257">
    <property type="entry name" value="PROKAR_LIPOPROTEIN"/>
    <property type="match status" value="1"/>
</dbReference>
<reference evidence="3 4" key="1">
    <citation type="submission" date="2022-06" db="EMBL/GenBank/DDBJ databases">
        <title>Genomic Encyclopedia of Archaeal and Bacterial Type Strains, Phase II (KMG-II): from individual species to whole genera.</title>
        <authorList>
            <person name="Goeker M."/>
        </authorList>
    </citation>
    <scope>NUCLEOTIDE SEQUENCE [LARGE SCALE GENOMIC DNA]</scope>
    <source>
        <strain evidence="3 4">DSM 44255</strain>
    </source>
</reference>
<feature type="chain" id="PRO_5046231480" evidence="2">
    <location>
        <begin position="22"/>
        <end position="137"/>
    </location>
</feature>
<evidence type="ECO:0000313" key="3">
    <source>
        <dbReference type="EMBL" id="MCP2268607.1"/>
    </source>
</evidence>
<protein>
    <submittedName>
        <fullName evidence="3">Uncharacterized protein</fullName>
    </submittedName>
</protein>
<dbReference type="RefSeq" id="WP_253885527.1">
    <property type="nucleotide sequence ID" value="NZ_BAAAVB010000001.1"/>
</dbReference>
<name>A0ABT1I7K9_9PSEU</name>
<dbReference type="EMBL" id="JAMTCO010000003">
    <property type="protein sequence ID" value="MCP2268607.1"/>
    <property type="molecule type" value="Genomic_DNA"/>
</dbReference>